<evidence type="ECO:0000259" key="1">
    <source>
        <dbReference type="Pfam" id="PF05872"/>
    </source>
</evidence>
<evidence type="ECO:0000313" key="2">
    <source>
        <dbReference type="EMBL" id="MDN4521973.1"/>
    </source>
</evidence>
<keyword evidence="3" id="KW-1185">Reference proteome</keyword>
<proteinExistence type="predicted"/>
<name>A0ABT8HMJ6_MYCAO</name>
<dbReference type="EMBL" id="JAUHTC010000096">
    <property type="protein sequence ID" value="MDN4521973.1"/>
    <property type="molecule type" value="Genomic_DNA"/>
</dbReference>
<dbReference type="Proteomes" id="UP001172687">
    <property type="component" value="Unassembled WGS sequence"/>
</dbReference>
<dbReference type="PANTHER" id="PTHR30121:SF6">
    <property type="entry name" value="SLR6007 PROTEIN"/>
    <property type="match status" value="1"/>
</dbReference>
<dbReference type="SUPFAM" id="SSF52540">
    <property type="entry name" value="P-loop containing nucleoside triphosphate hydrolases"/>
    <property type="match status" value="1"/>
</dbReference>
<feature type="domain" description="Helicase HerA-like C-terminal" evidence="1">
    <location>
        <begin position="37"/>
        <end position="528"/>
    </location>
</feature>
<gene>
    <name evidence="2" type="ORF">QYF68_29760</name>
</gene>
<reference evidence="2" key="1">
    <citation type="submission" date="2023-07" db="EMBL/GenBank/DDBJ databases">
        <title>Degradation of tert-butanol by M. austroafricanum TBA100.</title>
        <authorList>
            <person name="Helbich S."/>
            <person name="Vainshtein Y."/>
        </authorList>
    </citation>
    <scope>NUCLEOTIDE SEQUENCE</scope>
    <source>
        <strain evidence="2">TBA100</strain>
    </source>
</reference>
<accession>A0ABT8HMJ6</accession>
<comment type="caution">
    <text evidence="2">The sequence shown here is derived from an EMBL/GenBank/DDBJ whole genome shotgun (WGS) entry which is preliminary data.</text>
</comment>
<evidence type="ECO:0000313" key="3">
    <source>
        <dbReference type="Proteomes" id="UP001172687"/>
    </source>
</evidence>
<dbReference type="Gene3D" id="3.40.50.300">
    <property type="entry name" value="P-loop containing nucleotide triphosphate hydrolases"/>
    <property type="match status" value="2"/>
</dbReference>
<dbReference type="InterPro" id="IPR033186">
    <property type="entry name" value="HerA_C"/>
</dbReference>
<dbReference type="InterPro" id="IPR027417">
    <property type="entry name" value="P-loop_NTPase"/>
</dbReference>
<organism evidence="2 3">
    <name type="scientific">Mycolicibacterium austroafricanum</name>
    <name type="common">Mycobacterium austroafricanum</name>
    <dbReference type="NCBI Taxonomy" id="39687"/>
    <lineage>
        <taxon>Bacteria</taxon>
        <taxon>Bacillati</taxon>
        <taxon>Actinomycetota</taxon>
        <taxon>Actinomycetes</taxon>
        <taxon>Mycobacteriales</taxon>
        <taxon>Mycobacteriaceae</taxon>
        <taxon>Mycolicibacterium</taxon>
    </lineage>
</organism>
<dbReference type="RefSeq" id="WP_036371760.1">
    <property type="nucleotide sequence ID" value="NZ_CP070380.1"/>
</dbReference>
<sequence>MTTELSGTPAQQIAAGYAVEGAALDLGSVVVDGVCDPSARVRIPLATLNRHGLVAGATGTGKTKSLQVLAEQLSAAGVPVVMADVKGDLSGLSKPGEAGEKVTQRAADTGDEWAATAYPVEFLSLGTSGIGVPVRATISSFGPILLSKVLGLNQTQESTLGLIFHWADQQGLALLDLKDLRAVIQYLTSDEGKPQLKALGAVSTTTAGVILRALVNLEAEGADTFFGEPELEPDDLLRVDASGRGIITLLELGSQAARPVMFSTFLMWVLADLFTTLPEVGDVEKPKLVFVFDEAHLLFADASKAFLQQVEQTVKLIRSKGVGVLFCTQLPTDVPKEVLSQLGARIQHALRAFTPDDQKALTKTVRTYPKTAVYDLESALTSLGIGEAVVTVLSERGAPTPVAWTRMRAPRSLMDTIGPEAIAAAAKASPLQAEYGQTIDRDSAHERLAAKLAPPPPVTPALPASPPPVYIPPPVEVPPMPAPAQPDEPGLLDKMMDSPAFKSAMRSAGTVIGREITRSIFGTGRRRRRR</sequence>
<dbReference type="Pfam" id="PF05872">
    <property type="entry name" value="HerA_C"/>
    <property type="match status" value="1"/>
</dbReference>
<dbReference type="InterPro" id="IPR051162">
    <property type="entry name" value="T4SS_component"/>
</dbReference>
<dbReference type="PANTHER" id="PTHR30121">
    <property type="entry name" value="UNCHARACTERIZED PROTEIN YJGR-RELATED"/>
    <property type="match status" value="1"/>
</dbReference>
<protein>
    <submittedName>
        <fullName evidence="2">DUF853 family protein</fullName>
    </submittedName>
</protein>